<dbReference type="PANTHER" id="PTHR30522:SF0">
    <property type="entry name" value="NUCLEOSIDE TRIPHOSPHATE PYROPHOSPHOHYDROLASE"/>
    <property type="match status" value="1"/>
</dbReference>
<protein>
    <submittedName>
        <fullName evidence="2">Nucleoside triphosphate pyrophosphohydrolase</fullName>
        <ecNumber evidence="2">3.6.1.9</ecNumber>
    </submittedName>
</protein>
<accession>A0ABX0K537</accession>
<name>A0ABX0K537_9PROT</name>
<keyword evidence="2" id="KW-0378">Hydrolase</keyword>
<sequence length="289" mass="32102">MTTSIPSLAMKDEALSDAAATDAAHELKRLLEVMAKLRDPETGCPWDIAQTPETIAPYAIEEAYEVADAIDRGAWDEMADELGDLLLQVVYQARLAEEEGRFAFASVVRLITDKMIRRHPHVFGDAALVARNDGTVRAAWEARKEQERIARAEHGTLAGVPRALPALLRARKIAERAARVGFDWPDVSGVVDKVREELEEVEAEITSGDRDALQDEMGDLLFSVATLARRLDLDPEACLRQATDKFTRRFQALEAILASRGSTPSDQSVDELDQVWREVKRREAKAKGL</sequence>
<dbReference type="RefSeq" id="WP_173575581.1">
    <property type="nucleotide sequence ID" value="NZ_WOSW01000001.1"/>
</dbReference>
<dbReference type="InterPro" id="IPR048015">
    <property type="entry name" value="NTP-PPase_MazG-like_N"/>
</dbReference>
<dbReference type="Pfam" id="PF03819">
    <property type="entry name" value="MazG"/>
    <property type="match status" value="2"/>
</dbReference>
<dbReference type="Proteomes" id="UP000615326">
    <property type="component" value="Unassembled WGS sequence"/>
</dbReference>
<dbReference type="EC" id="3.6.1.9" evidence="2"/>
<feature type="domain" description="NTP pyrophosphohydrolase MazG-like" evidence="1">
    <location>
        <begin position="193"/>
        <end position="249"/>
    </location>
</feature>
<dbReference type="PANTHER" id="PTHR30522">
    <property type="entry name" value="NUCLEOSIDE TRIPHOSPHATE PYROPHOSPHOHYDROLASE"/>
    <property type="match status" value="1"/>
</dbReference>
<evidence type="ECO:0000259" key="1">
    <source>
        <dbReference type="Pfam" id="PF03819"/>
    </source>
</evidence>
<dbReference type="InterPro" id="IPR011551">
    <property type="entry name" value="NTP_PyrPHydrolase_MazG"/>
</dbReference>
<dbReference type="InterPro" id="IPR004518">
    <property type="entry name" value="MazG-like_dom"/>
</dbReference>
<dbReference type="Gene3D" id="1.10.287.1080">
    <property type="entry name" value="MazG-like"/>
    <property type="match status" value="2"/>
</dbReference>
<dbReference type="GO" id="GO:0047429">
    <property type="term" value="F:nucleoside triphosphate diphosphatase activity"/>
    <property type="evidence" value="ECO:0007669"/>
    <property type="project" value="UniProtKB-EC"/>
</dbReference>
<dbReference type="EMBL" id="WOSW01000001">
    <property type="protein sequence ID" value="NHO30968.1"/>
    <property type="molecule type" value="Genomic_DNA"/>
</dbReference>
<comment type="caution">
    <text evidence="2">The sequence shown here is derived from an EMBL/GenBank/DDBJ whole genome shotgun (WGS) entry which is preliminary data.</text>
</comment>
<evidence type="ECO:0000313" key="3">
    <source>
        <dbReference type="Proteomes" id="UP000615326"/>
    </source>
</evidence>
<proteinExistence type="predicted"/>
<feature type="domain" description="NTP pyrophosphohydrolase MazG-like" evidence="1">
    <location>
        <begin position="50"/>
        <end position="123"/>
    </location>
</feature>
<reference evidence="2 3" key="1">
    <citation type="journal article" date="2020" name="Int. J. Syst. Evol. Microbiol.">
        <title>Novel acetic acid bacteria from cider fermentations: Acetobacter conturbans sp. nov. and Acetobacter fallax sp. nov.</title>
        <authorList>
            <person name="Sombolestani A.S."/>
            <person name="Cleenwerck I."/>
            <person name="Cnockaert M."/>
            <person name="Borremans W."/>
            <person name="Wieme A.D."/>
            <person name="De Vuyst L."/>
            <person name="Vandamme P."/>
        </authorList>
    </citation>
    <scope>NUCLEOTIDE SEQUENCE [LARGE SCALE GENOMIC DNA]</scope>
    <source>
        <strain evidence="2 3">LMG 1637</strain>
    </source>
</reference>
<organism evidence="2 3">
    <name type="scientific">Acetobacter fallax</name>
    <dbReference type="NCBI Taxonomy" id="1737473"/>
    <lineage>
        <taxon>Bacteria</taxon>
        <taxon>Pseudomonadati</taxon>
        <taxon>Pseudomonadota</taxon>
        <taxon>Alphaproteobacteria</taxon>
        <taxon>Acetobacterales</taxon>
        <taxon>Acetobacteraceae</taxon>
        <taxon>Acetobacter</taxon>
    </lineage>
</organism>
<dbReference type="NCBIfam" id="TIGR00444">
    <property type="entry name" value="mazG"/>
    <property type="match status" value="1"/>
</dbReference>
<dbReference type="NCBIfam" id="NF007113">
    <property type="entry name" value="PRK09562.1"/>
    <property type="match status" value="1"/>
</dbReference>
<dbReference type="SUPFAM" id="SSF101386">
    <property type="entry name" value="all-alpha NTP pyrophosphatases"/>
    <property type="match status" value="2"/>
</dbReference>
<dbReference type="CDD" id="cd11528">
    <property type="entry name" value="NTP-PPase_MazG_Nterm"/>
    <property type="match status" value="1"/>
</dbReference>
<dbReference type="InterPro" id="IPR048011">
    <property type="entry name" value="NTP-PPase_MazG-like_C"/>
</dbReference>
<dbReference type="CDD" id="cd11529">
    <property type="entry name" value="NTP-PPase_MazG_Cterm"/>
    <property type="match status" value="1"/>
</dbReference>
<gene>
    <name evidence="2" type="primary">mazG</name>
    <name evidence="2" type="ORF">GOB84_00035</name>
</gene>
<keyword evidence="3" id="KW-1185">Reference proteome</keyword>
<evidence type="ECO:0000313" key="2">
    <source>
        <dbReference type="EMBL" id="NHO30968.1"/>
    </source>
</evidence>